<dbReference type="AlphaFoldDB" id="A0A645FPI8"/>
<proteinExistence type="predicted"/>
<dbReference type="EMBL" id="VSSQ01063288">
    <property type="protein sequence ID" value="MPN16348.1"/>
    <property type="molecule type" value="Genomic_DNA"/>
</dbReference>
<name>A0A645FPI8_9ZZZZ</name>
<gene>
    <name evidence="1" type="ORF">SDC9_163687</name>
</gene>
<organism evidence="1">
    <name type="scientific">bioreactor metagenome</name>
    <dbReference type="NCBI Taxonomy" id="1076179"/>
    <lineage>
        <taxon>unclassified sequences</taxon>
        <taxon>metagenomes</taxon>
        <taxon>ecological metagenomes</taxon>
    </lineage>
</organism>
<accession>A0A645FPI8</accession>
<protein>
    <submittedName>
        <fullName evidence="1">Uncharacterized protein</fullName>
    </submittedName>
</protein>
<evidence type="ECO:0000313" key="1">
    <source>
        <dbReference type="EMBL" id="MPN16348.1"/>
    </source>
</evidence>
<reference evidence="1" key="1">
    <citation type="submission" date="2019-08" db="EMBL/GenBank/DDBJ databases">
        <authorList>
            <person name="Kucharzyk K."/>
            <person name="Murdoch R.W."/>
            <person name="Higgins S."/>
            <person name="Loffler F."/>
        </authorList>
    </citation>
    <scope>NUCLEOTIDE SEQUENCE</scope>
</reference>
<sequence>MALAGAPRTKLNHVVVSLHKGDHSQQHRIFLPFIQLIRIDTNRPEQQGFPLVGSEVLPGCCQYLQGIQLGELDLPDSFYTERSASPFQGNSSII</sequence>
<comment type="caution">
    <text evidence="1">The sequence shown here is derived from an EMBL/GenBank/DDBJ whole genome shotgun (WGS) entry which is preliminary data.</text>
</comment>